<dbReference type="Pfam" id="PF03683">
    <property type="entry name" value="UPF0175"/>
    <property type="match status" value="1"/>
</dbReference>
<comment type="caution">
    <text evidence="1">The sequence shown here is derived from an EMBL/GenBank/DDBJ whole genome shotgun (WGS) entry which is preliminary data.</text>
</comment>
<name>A0A9X2VEY1_9BACT</name>
<evidence type="ECO:0000313" key="1">
    <source>
        <dbReference type="EMBL" id="MCS3864666.1"/>
    </source>
</evidence>
<dbReference type="AlphaFoldDB" id="A0A9X2VEY1"/>
<organism evidence="1 2">
    <name type="scientific">Salinibacter ruber</name>
    <dbReference type="NCBI Taxonomy" id="146919"/>
    <lineage>
        <taxon>Bacteria</taxon>
        <taxon>Pseudomonadati</taxon>
        <taxon>Rhodothermota</taxon>
        <taxon>Rhodothermia</taxon>
        <taxon>Rhodothermales</taxon>
        <taxon>Salinibacteraceae</taxon>
        <taxon>Salinibacter</taxon>
    </lineage>
</organism>
<dbReference type="Proteomes" id="UP001155034">
    <property type="component" value="Unassembled WGS sequence"/>
</dbReference>
<accession>A0A9X2VEY1</accession>
<dbReference type="InterPro" id="IPR005368">
    <property type="entry name" value="UPF0175"/>
</dbReference>
<dbReference type="EMBL" id="JANTYZ010000002">
    <property type="protein sequence ID" value="MCS3864666.1"/>
    <property type="molecule type" value="Genomic_DNA"/>
</dbReference>
<sequence>MDVSFSMPDRLVERLRDRWGDLSERVLQAVVADAYREEVLTLGEVREILGHSTRMESEQFLKDRGILLEMTEEELEEDARVAREARS</sequence>
<protein>
    <submittedName>
        <fullName evidence="1">HTH domain antitoxin</fullName>
    </submittedName>
</protein>
<proteinExistence type="predicted"/>
<gene>
    <name evidence="1" type="ORF">GGP82_001212</name>
</gene>
<reference evidence="1" key="1">
    <citation type="submission" date="2022-08" db="EMBL/GenBank/DDBJ databases">
        <title>Genomic Encyclopedia of Type Strains, Phase V (KMG-V): Genome sequencing to study the core and pangenomes of soil and plant-associated prokaryotes.</title>
        <authorList>
            <person name="Whitman W."/>
        </authorList>
    </citation>
    <scope>NUCLEOTIDE SEQUENCE</scope>
    <source>
        <strain evidence="1">SP2016B</strain>
    </source>
</reference>
<evidence type="ECO:0000313" key="2">
    <source>
        <dbReference type="Proteomes" id="UP001155034"/>
    </source>
</evidence>
<dbReference type="RefSeq" id="WP_259060210.1">
    <property type="nucleotide sequence ID" value="NZ_JANTYZ010000002.1"/>
</dbReference>